<protein>
    <submittedName>
        <fullName evidence="1">Uncharacterized protein</fullName>
    </submittedName>
</protein>
<evidence type="ECO:0000313" key="2">
    <source>
        <dbReference type="Proteomes" id="UP000500686"/>
    </source>
</evidence>
<accession>A0A6M4JGF7</accession>
<dbReference type="Proteomes" id="UP000500686">
    <property type="component" value="Chromosome"/>
</dbReference>
<dbReference type="EMBL" id="CP053096">
    <property type="protein sequence ID" value="QJR43771.1"/>
    <property type="molecule type" value="Genomic_DNA"/>
</dbReference>
<proteinExistence type="predicted"/>
<dbReference type="KEGG" id="mmir:HLA87_03215"/>
<name>A0A6M4JGF7_9MOLU</name>
<dbReference type="AlphaFoldDB" id="A0A6M4JGF7"/>
<evidence type="ECO:0000313" key="1">
    <source>
        <dbReference type="EMBL" id="QJR43771.1"/>
    </source>
</evidence>
<keyword evidence="2" id="KW-1185">Reference proteome</keyword>
<reference evidence="1 2" key="1">
    <citation type="submission" date="2020-05" db="EMBL/GenBank/DDBJ databases">
        <title>Novel Mycoplasma species detected in Mirounga angustirostris (northern elephant seal) from the USA.</title>
        <authorList>
            <person name="Volokhov D.V."/>
        </authorList>
    </citation>
    <scope>NUCLEOTIDE SEQUENCE [LARGE SCALE GENOMIC DNA]</scope>
    <source>
        <strain evidence="1 2">Mirounga ES2806-GEN</strain>
    </source>
</reference>
<sequence>MPINALLNTTETTTDSTGLAGSVGSAIAQGFQTIASAITIPVIILLIGTIIYLIVMLSRRCLNLSKVEASDYKMEIKKICWYVAGLAVLFFALIFLITMQSTNWSIININSNSFKKS</sequence>
<organism evidence="1 2">
    <name type="scientific">Mycoplasma miroungigenitalium</name>
    <dbReference type="NCBI Taxonomy" id="754515"/>
    <lineage>
        <taxon>Bacteria</taxon>
        <taxon>Bacillati</taxon>
        <taxon>Mycoplasmatota</taxon>
        <taxon>Mollicutes</taxon>
        <taxon>Mycoplasmataceae</taxon>
        <taxon>Mycoplasma</taxon>
    </lineage>
</organism>
<gene>
    <name evidence="1" type="ORF">HLA87_03215</name>
</gene>
<dbReference type="RefSeq" id="WP_171111874.1">
    <property type="nucleotide sequence ID" value="NZ_CP053096.1"/>
</dbReference>